<evidence type="ECO:0000256" key="1">
    <source>
        <dbReference type="SAM" id="Phobius"/>
    </source>
</evidence>
<reference evidence="2" key="1">
    <citation type="submission" date="2018-02" db="EMBL/GenBank/DDBJ databases">
        <title>Rhizophora mucronata_Transcriptome.</title>
        <authorList>
            <person name="Meera S.P."/>
            <person name="Sreeshan A."/>
            <person name="Augustine A."/>
        </authorList>
    </citation>
    <scope>NUCLEOTIDE SEQUENCE</scope>
    <source>
        <tissue evidence="2">Leaf</tissue>
    </source>
</reference>
<keyword evidence="1" id="KW-0472">Membrane</keyword>
<keyword evidence="1" id="KW-1133">Transmembrane helix</keyword>
<protein>
    <submittedName>
        <fullName evidence="2">Uncharacterized protein</fullName>
    </submittedName>
</protein>
<organism evidence="2">
    <name type="scientific">Rhizophora mucronata</name>
    <name type="common">Asiatic mangrove</name>
    <dbReference type="NCBI Taxonomy" id="61149"/>
    <lineage>
        <taxon>Eukaryota</taxon>
        <taxon>Viridiplantae</taxon>
        <taxon>Streptophyta</taxon>
        <taxon>Embryophyta</taxon>
        <taxon>Tracheophyta</taxon>
        <taxon>Spermatophyta</taxon>
        <taxon>Magnoliopsida</taxon>
        <taxon>eudicotyledons</taxon>
        <taxon>Gunneridae</taxon>
        <taxon>Pentapetalae</taxon>
        <taxon>rosids</taxon>
        <taxon>fabids</taxon>
        <taxon>Malpighiales</taxon>
        <taxon>Rhizophoraceae</taxon>
        <taxon>Rhizophora</taxon>
    </lineage>
</organism>
<name>A0A2P2Q5Y2_RHIMU</name>
<evidence type="ECO:0000313" key="2">
    <source>
        <dbReference type="EMBL" id="MBX62398.1"/>
    </source>
</evidence>
<dbReference type="AlphaFoldDB" id="A0A2P2Q5Y2"/>
<proteinExistence type="predicted"/>
<keyword evidence="1" id="KW-0812">Transmembrane</keyword>
<feature type="transmembrane region" description="Helical" evidence="1">
    <location>
        <begin position="12"/>
        <end position="34"/>
    </location>
</feature>
<sequence length="39" mass="4710">MNVEYAGEKFKLCYFSLLLSFSLHVEQSYTIIFVNEMKW</sequence>
<accession>A0A2P2Q5Y2</accession>
<dbReference type="EMBL" id="GGEC01081914">
    <property type="protein sequence ID" value="MBX62398.1"/>
    <property type="molecule type" value="Transcribed_RNA"/>
</dbReference>